<evidence type="ECO:0000256" key="2">
    <source>
        <dbReference type="ARBA" id="ARBA00023043"/>
    </source>
</evidence>
<sequence length="286" mass="30433">MARPGERTPAILVGLGFASAIVLAAILLKRFHSRGRNREGQASSSDHTALPAECALKEDDLTKVSETAERFDEAREAVEVAAKSLAAWNAHKGLSSDEAKAKYVRLALQLGLIRPPGEAQGSAGRAGGRRLGPVHSRPTLTTEDGNIAGSKGDRFCCMVAKGNVDAVQRALAGKLIVKWSQDPSLVYATGEGGMTGFHFAADRGHADIARMLLAQGADVNLQDDCGETPLHVAIAAEQEELISMLVEAGTDTSLKNSEGKSCAELLEEEEELRHQTELQEAKEQGK</sequence>
<evidence type="ECO:0000313" key="6">
    <source>
        <dbReference type="EMBL" id="CDI86087.1"/>
    </source>
</evidence>
<dbReference type="PROSITE" id="PS50088">
    <property type="entry name" value="ANK_REPEAT"/>
    <property type="match status" value="2"/>
</dbReference>
<dbReference type="PANTHER" id="PTHR24171:SF8">
    <property type="entry name" value="BRCA1-ASSOCIATED RING DOMAIN PROTEIN 1"/>
    <property type="match status" value="1"/>
</dbReference>
<keyword evidence="1" id="KW-0677">Repeat</keyword>
<dbReference type="SUPFAM" id="SSF48403">
    <property type="entry name" value="Ankyrin repeat"/>
    <property type="match status" value="1"/>
</dbReference>
<keyword evidence="5" id="KW-1133">Transmembrane helix</keyword>
<dbReference type="Proteomes" id="UP000018201">
    <property type="component" value="Unassembled WGS sequence"/>
</dbReference>
<dbReference type="SMART" id="SM00248">
    <property type="entry name" value="ANK"/>
    <property type="match status" value="2"/>
</dbReference>
<name>U6H2K7_9EIME</name>
<keyword evidence="7" id="KW-1185">Reference proteome</keyword>
<feature type="repeat" description="ANK" evidence="3">
    <location>
        <begin position="192"/>
        <end position="224"/>
    </location>
</feature>
<dbReference type="VEuPathDB" id="ToxoDB:EPH_0067680"/>
<evidence type="ECO:0000313" key="7">
    <source>
        <dbReference type="Proteomes" id="UP000018201"/>
    </source>
</evidence>
<dbReference type="InterPro" id="IPR002110">
    <property type="entry name" value="Ankyrin_rpt"/>
</dbReference>
<dbReference type="Gene3D" id="1.25.40.20">
    <property type="entry name" value="Ankyrin repeat-containing domain"/>
    <property type="match status" value="1"/>
</dbReference>
<dbReference type="Pfam" id="PF12796">
    <property type="entry name" value="Ank_2"/>
    <property type="match status" value="1"/>
</dbReference>
<organism evidence="6 7">
    <name type="scientific">Eimeria praecox</name>
    <dbReference type="NCBI Taxonomy" id="51316"/>
    <lineage>
        <taxon>Eukaryota</taxon>
        <taxon>Sar</taxon>
        <taxon>Alveolata</taxon>
        <taxon>Apicomplexa</taxon>
        <taxon>Conoidasida</taxon>
        <taxon>Coccidia</taxon>
        <taxon>Eucoccidiorida</taxon>
        <taxon>Eimeriorina</taxon>
        <taxon>Eimeriidae</taxon>
        <taxon>Eimeria</taxon>
    </lineage>
</organism>
<gene>
    <name evidence="6" type="ORF">EPH_0067680</name>
</gene>
<reference evidence="6" key="1">
    <citation type="submission" date="2013-10" db="EMBL/GenBank/DDBJ databases">
        <title>Genomic analysis of the causative agents of coccidiosis in chickens.</title>
        <authorList>
            <person name="Reid A.J."/>
            <person name="Blake D."/>
            <person name="Billington K."/>
            <person name="Browne H."/>
            <person name="Dunn M."/>
            <person name="Hung S."/>
            <person name="Kawahara F."/>
            <person name="Miranda-Saavedra D."/>
            <person name="Mourier T."/>
            <person name="Nagra H."/>
            <person name="Otto T.D."/>
            <person name="Rawlings N."/>
            <person name="Sanchez A."/>
            <person name="Sanders M."/>
            <person name="Subramaniam C."/>
            <person name="Tay Y."/>
            <person name="Dear P."/>
            <person name="Doerig C."/>
            <person name="Gruber A."/>
            <person name="Parkinson J."/>
            <person name="Shirley M."/>
            <person name="Wan K.L."/>
            <person name="Berriman M."/>
            <person name="Tomley F."/>
            <person name="Pain A."/>
        </authorList>
    </citation>
    <scope>NUCLEOTIDE SEQUENCE [LARGE SCALE GENOMIC DNA]</scope>
    <source>
        <strain evidence="6">Houghton</strain>
    </source>
</reference>
<proteinExistence type="predicted"/>
<keyword evidence="5" id="KW-0472">Membrane</keyword>
<keyword evidence="5" id="KW-0812">Transmembrane</keyword>
<dbReference type="PROSITE" id="PS50297">
    <property type="entry name" value="ANK_REP_REGION"/>
    <property type="match status" value="2"/>
</dbReference>
<dbReference type="GO" id="GO:0004842">
    <property type="term" value="F:ubiquitin-protein transferase activity"/>
    <property type="evidence" value="ECO:0007669"/>
    <property type="project" value="TreeGrafter"/>
</dbReference>
<feature type="repeat" description="ANK" evidence="3">
    <location>
        <begin position="225"/>
        <end position="257"/>
    </location>
</feature>
<feature type="transmembrane region" description="Helical" evidence="5">
    <location>
        <begin position="12"/>
        <end position="28"/>
    </location>
</feature>
<dbReference type="InterPro" id="IPR036770">
    <property type="entry name" value="Ankyrin_rpt-contain_sf"/>
</dbReference>
<evidence type="ECO:0000256" key="5">
    <source>
        <dbReference type="SAM" id="Phobius"/>
    </source>
</evidence>
<dbReference type="EMBL" id="HG694768">
    <property type="protein sequence ID" value="CDI86087.1"/>
    <property type="molecule type" value="Genomic_DNA"/>
</dbReference>
<dbReference type="PANTHER" id="PTHR24171">
    <property type="entry name" value="ANKYRIN REPEAT DOMAIN-CONTAINING PROTEIN 39-RELATED"/>
    <property type="match status" value="1"/>
</dbReference>
<protein>
    <submittedName>
        <fullName evidence="6">Acyl-CoA-binding protein, putative</fullName>
    </submittedName>
</protein>
<reference evidence="6" key="2">
    <citation type="submission" date="2013-10" db="EMBL/GenBank/DDBJ databases">
        <authorList>
            <person name="Aslett M."/>
        </authorList>
    </citation>
    <scope>NUCLEOTIDE SEQUENCE [LARGE SCALE GENOMIC DNA]</scope>
    <source>
        <strain evidence="6">Houghton</strain>
    </source>
</reference>
<dbReference type="GO" id="GO:0085020">
    <property type="term" value="P:protein K6-linked ubiquitination"/>
    <property type="evidence" value="ECO:0007669"/>
    <property type="project" value="TreeGrafter"/>
</dbReference>
<keyword evidence="2 3" id="KW-0040">ANK repeat</keyword>
<feature type="region of interest" description="Disordered" evidence="4">
    <location>
        <begin position="118"/>
        <end position="145"/>
    </location>
</feature>
<dbReference type="OrthoDB" id="346910at2759"/>
<accession>U6H2K7</accession>
<evidence type="ECO:0000256" key="1">
    <source>
        <dbReference type="ARBA" id="ARBA00022737"/>
    </source>
</evidence>
<evidence type="ECO:0000256" key="3">
    <source>
        <dbReference type="PROSITE-ProRule" id="PRU00023"/>
    </source>
</evidence>
<dbReference type="AlphaFoldDB" id="U6H2K7"/>
<evidence type="ECO:0000256" key="4">
    <source>
        <dbReference type="SAM" id="MobiDB-lite"/>
    </source>
</evidence>
<dbReference type="PRINTS" id="PR01415">
    <property type="entry name" value="ANKYRIN"/>
</dbReference>